<feature type="compositionally biased region" description="Polar residues" evidence="1">
    <location>
        <begin position="1183"/>
        <end position="1197"/>
    </location>
</feature>
<gene>
    <name evidence="4" type="ORF">MCOS_LOCUS837</name>
</gene>
<feature type="domain" description="FERM" evidence="3">
    <location>
        <begin position="236"/>
        <end position="522"/>
    </location>
</feature>
<feature type="region of interest" description="Disordered" evidence="1">
    <location>
        <begin position="553"/>
        <end position="584"/>
    </location>
</feature>
<feature type="compositionally biased region" description="Low complexity" evidence="1">
    <location>
        <begin position="564"/>
        <end position="580"/>
    </location>
</feature>
<feature type="signal peptide" evidence="2">
    <location>
        <begin position="1"/>
        <end position="19"/>
    </location>
</feature>
<dbReference type="GO" id="GO:0005856">
    <property type="term" value="C:cytoskeleton"/>
    <property type="evidence" value="ECO:0007669"/>
    <property type="project" value="TreeGrafter"/>
</dbReference>
<dbReference type="InterPro" id="IPR011993">
    <property type="entry name" value="PH-like_dom_sf"/>
</dbReference>
<dbReference type="Gene3D" id="2.30.29.30">
    <property type="entry name" value="Pleckstrin-homology domain (PH domain)/Phosphotyrosine-binding domain (PTB)"/>
    <property type="match status" value="1"/>
</dbReference>
<dbReference type="SUPFAM" id="SSF54236">
    <property type="entry name" value="Ubiquitin-like"/>
    <property type="match status" value="1"/>
</dbReference>
<evidence type="ECO:0000313" key="4">
    <source>
        <dbReference type="EMBL" id="VDD74834.1"/>
    </source>
</evidence>
<dbReference type="OrthoDB" id="6275992at2759"/>
<dbReference type="SMART" id="SM00295">
    <property type="entry name" value="B41"/>
    <property type="match status" value="1"/>
</dbReference>
<keyword evidence="5" id="KW-1185">Reference proteome</keyword>
<evidence type="ECO:0000313" key="5">
    <source>
        <dbReference type="Proteomes" id="UP000267029"/>
    </source>
</evidence>
<dbReference type="Gene3D" id="3.10.20.90">
    <property type="entry name" value="Phosphatidylinositol 3-kinase Catalytic Subunit, Chain A, domain 1"/>
    <property type="match status" value="1"/>
</dbReference>
<dbReference type="SMART" id="SM01196">
    <property type="entry name" value="FERM_C"/>
    <property type="match status" value="1"/>
</dbReference>
<dbReference type="SUPFAM" id="SSF47031">
    <property type="entry name" value="Second domain of FERM"/>
    <property type="match status" value="1"/>
</dbReference>
<dbReference type="InterPro" id="IPR035963">
    <property type="entry name" value="FERM_2"/>
</dbReference>
<feature type="region of interest" description="Disordered" evidence="1">
    <location>
        <begin position="660"/>
        <end position="682"/>
    </location>
</feature>
<name>A0A0R3U2V5_MESCO</name>
<evidence type="ECO:0000259" key="3">
    <source>
        <dbReference type="PROSITE" id="PS50057"/>
    </source>
</evidence>
<dbReference type="Pfam" id="PF09380">
    <property type="entry name" value="FERM_C"/>
    <property type="match status" value="1"/>
</dbReference>
<dbReference type="PROSITE" id="PS50057">
    <property type="entry name" value="FERM_3"/>
    <property type="match status" value="1"/>
</dbReference>
<dbReference type="InterPro" id="IPR019748">
    <property type="entry name" value="FERM_central"/>
</dbReference>
<dbReference type="STRING" id="53468.A0A0R3U2V5"/>
<dbReference type="InterPro" id="IPR018979">
    <property type="entry name" value="FERM_N"/>
</dbReference>
<dbReference type="InterPro" id="IPR018980">
    <property type="entry name" value="FERM_PH-like_C"/>
</dbReference>
<feature type="compositionally biased region" description="Basic and acidic residues" evidence="1">
    <location>
        <begin position="1084"/>
        <end position="1101"/>
    </location>
</feature>
<dbReference type="Proteomes" id="UP000267029">
    <property type="component" value="Unassembled WGS sequence"/>
</dbReference>
<feature type="region of interest" description="Disordered" evidence="1">
    <location>
        <begin position="1073"/>
        <end position="1106"/>
    </location>
</feature>
<keyword evidence="2" id="KW-0732">Signal</keyword>
<feature type="compositionally biased region" description="Acidic residues" evidence="1">
    <location>
        <begin position="1073"/>
        <end position="1083"/>
    </location>
</feature>
<dbReference type="Gene3D" id="1.20.80.10">
    <property type="match status" value="1"/>
</dbReference>
<sequence length="1281" mass="142129">MQWASVVALFSLGFWPASAVWFNYPSTDILHAMDVVVRAEADSFEWCFYACTKDGPFYDCGNFDARTVTLMFMEVPVKSFTIPDQQKCGASCLEYHVTVNAAIHYSATNQCDCYAIPAVPASIKLAESDKTGVTLSSYCFHCRSNPPSPRRTSPAFRKRSFQTARTSEGDVPNDSQRANTLPPAPPAGVKFAITADSAQLSRPSSTAATVVYSNTAIYSPIPNVGTRGVDTAAITFTVEVKLLSDEQQPLLVDVSASALGQWLFDEVINRLGGVLEREYFGLRYLDKSKQRQWLDLSKTVYKQLKNVCPRTLNFRVKHYPGKPLGELKQEKSRYFLYLQLRRDLHSGRLIGRNNDMHVLAAHILQAEIGDIEKLDGFLGENGSLADLKMFENMTPRVEAKIREIYRCLHGLSTAEAEAKFLERASELETYGVEPVFVQDRKGNHFYVGLSHEGVTAFRGNRKAHVFTWSKIHRISFDGKLFIIQVEWERRRHTLGFKCQTTEAAEALWKWAVDRQCFFTLTRSTDAKKAKASGRFFRKRQLYSFTGRCQREMQQMTSSLPNIPQPSVSRSVSSSRQTRSQEQLHRSLDEAMDRVPNANSDQHLNSRDPGSEIAAGGVRLAGVASESADQLNVKTSQMSKLLNCDKMYRSSEVIATTSAVSTANGSTSELSPAATSWPAMPPRKPDVLTEVARKEVDEALSHAEIMRLVTRRQSVEQLQEQEDKADQVNVDADKESTEKNSSSPSSVRESGDANHTSPSHKLHSSPRRLDRQGSFDRSPPTTSTAASESFSTQVHCPQSTKMNIDRADTGPSESTLPSSSSTPASSVKSVEVSQSIVVDPPSGFADSPSKGIYFPYLSKVRTLGTDFDGKGHQSMYLPFRFDKPTRDPFSLPSRTSELYVNVGHSPDPFDFSPAADSSIAPTPPPPSNEDPTTEGSMRLRPPRLGTSPVDKSPLLLRHGYAPFRGVESKEIRLSHRVEPPTIFHPWPAVEAPQEDFAAPTPVIVQAGRAVPVEEPSIVAECYVPLGDWSAVRSYSSSTAIPDHLVEADTSESLVDELVFIWPYNRRFMSPLIEDDEIDDDDDEAERASEAGRAEVRDTRRPEPPTFDWSAASARVNYLSGSDSPEVLRLPSFSPVVLSQEILSPASGDLSSPLCNPHYPGDDLFQQKGFEPVPLRHIQKTLVQVPQSKETKTAVTRENGNPPPHTERAMPPSSQSNSEQSSDKLPITQTIIQFFWFLLVLVVVHNVLKFIRVGPILGFFGCTGPEAVGYWSALEAFVNFFFS</sequence>
<dbReference type="PANTHER" id="PTHR23280:SF32">
    <property type="entry name" value="FI22325P1"/>
    <property type="match status" value="1"/>
</dbReference>
<feature type="compositionally biased region" description="Polar residues" evidence="1">
    <location>
        <begin position="660"/>
        <end position="673"/>
    </location>
</feature>
<dbReference type="InterPro" id="IPR000299">
    <property type="entry name" value="FERM_domain"/>
</dbReference>
<feature type="region of interest" description="Disordered" evidence="1">
    <location>
        <begin position="145"/>
        <end position="183"/>
    </location>
</feature>
<dbReference type="EMBL" id="UXSR01000084">
    <property type="protein sequence ID" value="VDD74834.1"/>
    <property type="molecule type" value="Genomic_DNA"/>
</dbReference>
<proteinExistence type="predicted"/>
<feature type="region of interest" description="Disordered" evidence="1">
    <location>
        <begin position="909"/>
        <end position="950"/>
    </location>
</feature>
<dbReference type="CDD" id="cd14473">
    <property type="entry name" value="FERM_B-lobe"/>
    <property type="match status" value="1"/>
</dbReference>
<dbReference type="GO" id="GO:0031032">
    <property type="term" value="P:actomyosin structure organization"/>
    <property type="evidence" value="ECO:0007669"/>
    <property type="project" value="TreeGrafter"/>
</dbReference>
<feature type="compositionally biased region" description="Basic and acidic residues" evidence="1">
    <location>
        <begin position="720"/>
        <end position="737"/>
    </location>
</feature>
<organism evidence="4 5">
    <name type="scientific">Mesocestoides corti</name>
    <name type="common">Flatworm</name>
    <dbReference type="NCBI Taxonomy" id="53468"/>
    <lineage>
        <taxon>Eukaryota</taxon>
        <taxon>Metazoa</taxon>
        <taxon>Spiralia</taxon>
        <taxon>Lophotrochozoa</taxon>
        <taxon>Platyhelminthes</taxon>
        <taxon>Cestoda</taxon>
        <taxon>Eucestoda</taxon>
        <taxon>Cyclophyllidea</taxon>
        <taxon>Mesocestoididae</taxon>
        <taxon>Mesocestoides</taxon>
    </lineage>
</organism>
<feature type="region of interest" description="Disordered" evidence="1">
    <location>
        <begin position="1183"/>
        <end position="1220"/>
    </location>
</feature>
<dbReference type="InterPro" id="IPR029071">
    <property type="entry name" value="Ubiquitin-like_domsf"/>
</dbReference>
<dbReference type="Pfam" id="PF00373">
    <property type="entry name" value="FERM_M"/>
    <property type="match status" value="1"/>
</dbReference>
<feature type="chain" id="PRO_5030017392" description="FERM domain-containing protein" evidence="2">
    <location>
        <begin position="20"/>
        <end position="1281"/>
    </location>
</feature>
<dbReference type="Pfam" id="PF09379">
    <property type="entry name" value="FERM_N"/>
    <property type="match status" value="1"/>
</dbReference>
<protein>
    <recommendedName>
        <fullName evidence="3">FERM domain-containing protein</fullName>
    </recommendedName>
</protein>
<reference evidence="4 5" key="1">
    <citation type="submission" date="2018-10" db="EMBL/GenBank/DDBJ databases">
        <authorList>
            <consortium name="Pathogen Informatics"/>
        </authorList>
    </citation>
    <scope>NUCLEOTIDE SEQUENCE [LARGE SCALE GENOMIC DNA]</scope>
</reference>
<dbReference type="PANTHER" id="PTHR23280">
    <property type="entry name" value="4.1 G PROTEIN"/>
    <property type="match status" value="1"/>
</dbReference>
<feature type="compositionally biased region" description="Polar residues" evidence="1">
    <location>
        <begin position="792"/>
        <end position="801"/>
    </location>
</feature>
<dbReference type="SUPFAM" id="SSF50729">
    <property type="entry name" value="PH domain-like"/>
    <property type="match status" value="1"/>
</dbReference>
<evidence type="ECO:0000256" key="2">
    <source>
        <dbReference type="SAM" id="SignalP"/>
    </source>
</evidence>
<feature type="compositionally biased region" description="Low complexity" evidence="1">
    <location>
        <begin position="808"/>
        <end position="826"/>
    </location>
</feature>
<dbReference type="InterPro" id="IPR019749">
    <property type="entry name" value="Band_41_domain"/>
</dbReference>
<feature type="compositionally biased region" description="Low complexity" evidence="1">
    <location>
        <begin position="777"/>
        <end position="791"/>
    </location>
</feature>
<feature type="region of interest" description="Disordered" evidence="1">
    <location>
        <begin position="716"/>
        <end position="826"/>
    </location>
</feature>
<accession>A0A0R3U2V5</accession>
<dbReference type="InterPro" id="IPR014352">
    <property type="entry name" value="FERM/acyl-CoA-bd_prot_sf"/>
</dbReference>
<dbReference type="PRINTS" id="PR00935">
    <property type="entry name" value="BAND41"/>
</dbReference>
<evidence type="ECO:0000256" key="1">
    <source>
        <dbReference type="SAM" id="MobiDB-lite"/>
    </source>
</evidence>